<reference evidence="2" key="1">
    <citation type="journal article" date="2019" name="Int. J. Syst. Evol. Microbiol.">
        <title>The Global Catalogue of Microorganisms (GCM) 10K type strain sequencing project: providing services to taxonomists for standard genome sequencing and annotation.</title>
        <authorList>
            <consortium name="The Broad Institute Genomics Platform"/>
            <consortium name="The Broad Institute Genome Sequencing Center for Infectious Disease"/>
            <person name="Wu L."/>
            <person name="Ma J."/>
        </authorList>
    </citation>
    <scope>NUCLEOTIDE SEQUENCE [LARGE SCALE GENOMIC DNA]</scope>
    <source>
        <strain evidence="2">CGMCC 1.18439</strain>
    </source>
</reference>
<sequence length="125" mass="14255">MKRRGRSHDTAHRPIRATAMWRVDQVFLARKGQRLEVTCSLVNDQGDLRNLSVVAPTSDPVAAVRHAAEFVAAKGNVYSASEARLRWTHAQLHTEQDALERDLDLEDEFFDAFEEVRLEVLDRLS</sequence>
<evidence type="ECO:0000313" key="1">
    <source>
        <dbReference type="EMBL" id="GHF96493.1"/>
    </source>
</evidence>
<dbReference type="RefSeq" id="WP_189642147.1">
    <property type="nucleotide sequence ID" value="NZ_BNAL01000004.1"/>
</dbReference>
<proteinExistence type="predicted"/>
<accession>A0ABQ3JYX4</accession>
<comment type="caution">
    <text evidence="1">The sequence shown here is derived from an EMBL/GenBank/DDBJ whole genome shotgun (WGS) entry which is preliminary data.</text>
</comment>
<keyword evidence="2" id="KW-1185">Reference proteome</keyword>
<gene>
    <name evidence="1" type="ORF">GCM10017783_05460</name>
</gene>
<dbReference type="EMBL" id="BNAL01000004">
    <property type="protein sequence ID" value="GHF96493.1"/>
    <property type="molecule type" value="Genomic_DNA"/>
</dbReference>
<organism evidence="1 2">
    <name type="scientific">Deinococcus piscis</name>
    <dbReference type="NCBI Taxonomy" id="394230"/>
    <lineage>
        <taxon>Bacteria</taxon>
        <taxon>Thermotogati</taxon>
        <taxon>Deinococcota</taxon>
        <taxon>Deinococci</taxon>
        <taxon>Deinococcales</taxon>
        <taxon>Deinococcaceae</taxon>
        <taxon>Deinococcus</taxon>
    </lineage>
</organism>
<name>A0ABQ3JYX4_9DEIO</name>
<protein>
    <submittedName>
        <fullName evidence="1">Uncharacterized protein</fullName>
    </submittedName>
</protein>
<dbReference type="Proteomes" id="UP000632154">
    <property type="component" value="Unassembled WGS sequence"/>
</dbReference>
<evidence type="ECO:0000313" key="2">
    <source>
        <dbReference type="Proteomes" id="UP000632154"/>
    </source>
</evidence>